<evidence type="ECO:0000256" key="1">
    <source>
        <dbReference type="ARBA" id="ARBA00010555"/>
    </source>
</evidence>
<dbReference type="Proteomes" id="UP001597380">
    <property type="component" value="Unassembled WGS sequence"/>
</dbReference>
<reference evidence="11" key="1">
    <citation type="journal article" date="2019" name="Int. J. Syst. Evol. Microbiol.">
        <title>The Global Catalogue of Microorganisms (GCM) 10K type strain sequencing project: providing services to taxonomists for standard genome sequencing and annotation.</title>
        <authorList>
            <consortium name="The Broad Institute Genomics Platform"/>
            <consortium name="The Broad Institute Genome Sequencing Center for Infectious Disease"/>
            <person name="Wu L."/>
            <person name="Ma J."/>
        </authorList>
    </citation>
    <scope>NUCLEOTIDE SEQUENCE [LARGE SCALE GENOMIC DNA]</scope>
    <source>
        <strain evidence="11">CGMCC 1.10992</strain>
    </source>
</reference>
<name>A0ABW4XV13_9GAMM</name>
<evidence type="ECO:0000256" key="7">
    <source>
        <dbReference type="RuleBase" id="RU363069"/>
    </source>
</evidence>
<gene>
    <name evidence="7" type="primary">sbcD</name>
    <name evidence="10" type="ORF">ACFSJ3_17270</name>
</gene>
<dbReference type="SUPFAM" id="SSF56300">
    <property type="entry name" value="Metallo-dependent phosphatases"/>
    <property type="match status" value="1"/>
</dbReference>
<evidence type="ECO:0000256" key="5">
    <source>
        <dbReference type="ARBA" id="ARBA00022801"/>
    </source>
</evidence>
<evidence type="ECO:0000256" key="2">
    <source>
        <dbReference type="ARBA" id="ARBA00011322"/>
    </source>
</evidence>
<comment type="function">
    <text evidence="7">SbcCD cleaves DNA hairpin structures. These structures can inhibit DNA replication and are intermediates in certain DNA recombination reactions. The complex acts as a 3'-&gt;5' double strand exonuclease that can open hairpins. It also has a 5' single-strand endonuclease activity.</text>
</comment>
<evidence type="ECO:0000313" key="10">
    <source>
        <dbReference type="EMBL" id="MFD2097744.1"/>
    </source>
</evidence>
<dbReference type="GO" id="GO:0004527">
    <property type="term" value="F:exonuclease activity"/>
    <property type="evidence" value="ECO:0007669"/>
    <property type="project" value="UniProtKB-KW"/>
</dbReference>
<evidence type="ECO:0000259" key="9">
    <source>
        <dbReference type="Pfam" id="PF12320"/>
    </source>
</evidence>
<feature type="domain" description="Calcineurin-like phosphoesterase" evidence="8">
    <location>
        <begin position="1"/>
        <end position="125"/>
    </location>
</feature>
<protein>
    <recommendedName>
        <fullName evidence="3 7">Nuclease SbcCD subunit D</fullName>
    </recommendedName>
</protein>
<comment type="similarity">
    <text evidence="1 7">Belongs to the SbcD family.</text>
</comment>
<dbReference type="NCBIfam" id="TIGR00619">
    <property type="entry name" value="sbcd"/>
    <property type="match status" value="1"/>
</dbReference>
<feature type="domain" description="Nuclease SbcCD subunit D C-terminal" evidence="9">
    <location>
        <begin position="270"/>
        <end position="359"/>
    </location>
</feature>
<keyword evidence="11" id="KW-1185">Reference proteome</keyword>
<dbReference type="Pfam" id="PF00149">
    <property type="entry name" value="Metallophos"/>
    <property type="match status" value="1"/>
</dbReference>
<evidence type="ECO:0000313" key="11">
    <source>
        <dbReference type="Proteomes" id="UP001597380"/>
    </source>
</evidence>
<dbReference type="InterPro" id="IPR026843">
    <property type="entry name" value="SbcD_C"/>
</dbReference>
<evidence type="ECO:0000256" key="3">
    <source>
        <dbReference type="ARBA" id="ARBA00013365"/>
    </source>
</evidence>
<dbReference type="Pfam" id="PF12320">
    <property type="entry name" value="SbcD_C"/>
    <property type="match status" value="1"/>
</dbReference>
<keyword evidence="5 7" id="KW-0378">Hydrolase</keyword>
<dbReference type="PANTHER" id="PTHR30337">
    <property type="entry name" value="COMPONENT OF ATP-DEPENDENT DSDNA EXONUCLEASE"/>
    <property type="match status" value="1"/>
</dbReference>
<dbReference type="PANTHER" id="PTHR30337:SF0">
    <property type="entry name" value="NUCLEASE SBCCD SUBUNIT D"/>
    <property type="match status" value="1"/>
</dbReference>
<organism evidence="10 11">
    <name type="scientific">Corallincola platygyrae</name>
    <dbReference type="NCBI Taxonomy" id="1193278"/>
    <lineage>
        <taxon>Bacteria</taxon>
        <taxon>Pseudomonadati</taxon>
        <taxon>Pseudomonadota</taxon>
        <taxon>Gammaproteobacteria</taxon>
        <taxon>Alteromonadales</taxon>
        <taxon>Psychromonadaceae</taxon>
        <taxon>Corallincola</taxon>
    </lineage>
</organism>
<dbReference type="InterPro" id="IPR050535">
    <property type="entry name" value="DNA_Repair-Maintenance_Comp"/>
</dbReference>
<keyword evidence="6 7" id="KW-0269">Exonuclease</keyword>
<keyword evidence="7" id="KW-0255">Endonuclease</keyword>
<evidence type="ECO:0000256" key="4">
    <source>
        <dbReference type="ARBA" id="ARBA00022722"/>
    </source>
</evidence>
<keyword evidence="7" id="KW-0235">DNA replication</keyword>
<evidence type="ECO:0000256" key="6">
    <source>
        <dbReference type="ARBA" id="ARBA00022839"/>
    </source>
</evidence>
<dbReference type="CDD" id="cd00840">
    <property type="entry name" value="MPP_Mre11_N"/>
    <property type="match status" value="1"/>
</dbReference>
<dbReference type="InterPro" id="IPR004593">
    <property type="entry name" value="SbcD"/>
</dbReference>
<comment type="caution">
    <text evidence="10">The sequence shown here is derived from an EMBL/GenBank/DDBJ whole genome shotgun (WGS) entry which is preliminary data.</text>
</comment>
<dbReference type="InterPro" id="IPR029052">
    <property type="entry name" value="Metallo-depent_PP-like"/>
</dbReference>
<dbReference type="InterPro" id="IPR041796">
    <property type="entry name" value="Mre11_N"/>
</dbReference>
<dbReference type="InterPro" id="IPR004843">
    <property type="entry name" value="Calcineurin-like_PHP"/>
</dbReference>
<dbReference type="EMBL" id="JBHUHT010000028">
    <property type="protein sequence ID" value="MFD2097744.1"/>
    <property type="molecule type" value="Genomic_DNA"/>
</dbReference>
<sequence>MKFLHTSDWHLGRQFHNVSLLEEQKFILEQLVSLAEQHQVDAVVVAGDIYDRSVPPAAAVELLDKVLEELCGRLGIHVVLISGNHDSAARLRFGASRLKSGGLHIVGQLSELSQPVILEGSSGQKVQFFGIPYADPEWVRDQFPGQDPSLLKTHDQAMAFMAEEIAKHKDPAMPSVAVAHCFVVGGVGSESERPLSIGGADQVRACHFEAFDYAALGHLHGPQKQGLETIRYSGSPLKYSFSEQHHQKSVVLVTMEAGETDIQLIPLTPQRDMRVIEGELEALLVAGKDDLHRDDYLMVRLTDTHAILDPMGKLRSVYPNVLHLERVALQGDMGSEQQERQARLQQSEMSMFEDFFSQVQGDVMNDEQRQALQALVTKLHKGDE</sequence>
<dbReference type="RefSeq" id="WP_345341975.1">
    <property type="nucleotide sequence ID" value="NZ_BAABLI010000032.1"/>
</dbReference>
<dbReference type="Gene3D" id="3.60.21.10">
    <property type="match status" value="1"/>
</dbReference>
<evidence type="ECO:0000259" key="8">
    <source>
        <dbReference type="Pfam" id="PF00149"/>
    </source>
</evidence>
<comment type="subunit">
    <text evidence="2 7">Heterodimer of SbcC and SbcD.</text>
</comment>
<proteinExistence type="inferred from homology"/>
<keyword evidence="7" id="KW-0233">DNA recombination</keyword>
<keyword evidence="4 7" id="KW-0540">Nuclease</keyword>
<accession>A0ABW4XV13</accession>